<keyword evidence="8" id="KW-0178">Competence</keyword>
<protein>
    <submittedName>
        <fullName evidence="11">Competence protein ComGC</fullName>
    </submittedName>
</protein>
<dbReference type="GO" id="GO:0015628">
    <property type="term" value="P:protein secretion by the type II secretion system"/>
    <property type="evidence" value="ECO:0007669"/>
    <property type="project" value="InterPro"/>
</dbReference>
<dbReference type="InterPro" id="IPR012902">
    <property type="entry name" value="N_methyl_site"/>
</dbReference>
<dbReference type="EMBL" id="FODJ01000001">
    <property type="protein sequence ID" value="SEN54418.1"/>
    <property type="molecule type" value="Genomic_DNA"/>
</dbReference>
<dbReference type="InterPro" id="IPR016940">
    <property type="entry name" value="ComGC"/>
</dbReference>
<reference evidence="11 12" key="1">
    <citation type="submission" date="2016-10" db="EMBL/GenBank/DDBJ databases">
        <authorList>
            <person name="de Groot N.N."/>
        </authorList>
    </citation>
    <scope>NUCLEOTIDE SEQUENCE [LARGE SCALE GENOMIC DNA]</scope>
    <source>
        <strain evidence="11 12">CGMCC 1.10434</strain>
    </source>
</reference>
<evidence type="ECO:0000256" key="3">
    <source>
        <dbReference type="ARBA" id="ARBA00022475"/>
    </source>
</evidence>
<keyword evidence="4" id="KW-0488">Methylation</keyword>
<dbReference type="Pfam" id="PF07963">
    <property type="entry name" value="N_methyl"/>
    <property type="match status" value="1"/>
</dbReference>
<dbReference type="GO" id="GO:0009986">
    <property type="term" value="C:cell surface"/>
    <property type="evidence" value="ECO:0007669"/>
    <property type="project" value="UniProtKB-SubCell"/>
</dbReference>
<dbReference type="GO" id="GO:0005886">
    <property type="term" value="C:plasma membrane"/>
    <property type="evidence" value="ECO:0007669"/>
    <property type="project" value="UniProtKB-SubCell"/>
</dbReference>
<evidence type="ECO:0000256" key="2">
    <source>
        <dbReference type="ARBA" id="ARBA00004241"/>
    </source>
</evidence>
<evidence type="ECO:0000256" key="6">
    <source>
        <dbReference type="ARBA" id="ARBA00022989"/>
    </source>
</evidence>
<dbReference type="InterPro" id="IPR045584">
    <property type="entry name" value="Pilin-like"/>
</dbReference>
<dbReference type="RefSeq" id="WP_245751549.1">
    <property type="nucleotide sequence ID" value="NZ_FODJ01000001.1"/>
</dbReference>
<evidence type="ECO:0000256" key="7">
    <source>
        <dbReference type="ARBA" id="ARBA00023136"/>
    </source>
</evidence>
<dbReference type="NCBIfam" id="NF040999">
    <property type="entry name" value="pilin_ComGC"/>
    <property type="match status" value="1"/>
</dbReference>
<dbReference type="NCBIfam" id="TIGR02532">
    <property type="entry name" value="IV_pilin_GFxxxE"/>
    <property type="match status" value="1"/>
</dbReference>
<dbReference type="STRING" id="872970.SAMN04488134_101321"/>
<evidence type="ECO:0000256" key="5">
    <source>
        <dbReference type="ARBA" id="ARBA00022692"/>
    </source>
</evidence>
<keyword evidence="6 10" id="KW-1133">Transmembrane helix</keyword>
<name>A0A1H8HFT3_9BACI</name>
<evidence type="ECO:0000313" key="12">
    <source>
        <dbReference type="Proteomes" id="UP000199300"/>
    </source>
</evidence>
<evidence type="ECO:0000256" key="1">
    <source>
        <dbReference type="ARBA" id="ARBA00004162"/>
    </source>
</evidence>
<keyword evidence="7 10" id="KW-0472">Membrane</keyword>
<comment type="similarity">
    <text evidence="9">Belongs to the ComGC family.</text>
</comment>
<dbReference type="GO" id="GO:0030420">
    <property type="term" value="P:establishment of competence for transformation"/>
    <property type="evidence" value="ECO:0007669"/>
    <property type="project" value="UniProtKB-KW"/>
</dbReference>
<dbReference type="PRINTS" id="PR00813">
    <property type="entry name" value="BCTERIALGSPG"/>
</dbReference>
<evidence type="ECO:0000256" key="9">
    <source>
        <dbReference type="ARBA" id="ARBA00043982"/>
    </source>
</evidence>
<dbReference type="AlphaFoldDB" id="A0A1H8HFT3"/>
<proteinExistence type="inferred from homology"/>
<dbReference type="Gene3D" id="3.30.700.10">
    <property type="entry name" value="Glycoprotein, Type 4 Pilin"/>
    <property type="match status" value="1"/>
</dbReference>
<dbReference type="InterPro" id="IPR000983">
    <property type="entry name" value="Bac_GSPG_pilin"/>
</dbReference>
<evidence type="ECO:0000313" key="11">
    <source>
        <dbReference type="EMBL" id="SEN54418.1"/>
    </source>
</evidence>
<dbReference type="SUPFAM" id="SSF54523">
    <property type="entry name" value="Pili subunits"/>
    <property type="match status" value="1"/>
</dbReference>
<comment type="subcellular location">
    <subcellularLocation>
        <location evidence="1">Cell membrane</location>
        <topology evidence="1">Single-pass membrane protein</topology>
    </subcellularLocation>
    <subcellularLocation>
        <location evidence="2">Cell surface</location>
    </subcellularLocation>
</comment>
<dbReference type="GO" id="GO:0015627">
    <property type="term" value="C:type II protein secretion system complex"/>
    <property type="evidence" value="ECO:0007669"/>
    <property type="project" value="InterPro"/>
</dbReference>
<evidence type="ECO:0000256" key="8">
    <source>
        <dbReference type="ARBA" id="ARBA00023287"/>
    </source>
</evidence>
<feature type="transmembrane region" description="Helical" evidence="10">
    <location>
        <begin position="6"/>
        <end position="27"/>
    </location>
</feature>
<keyword evidence="3" id="KW-1003">Cell membrane</keyword>
<organism evidence="11 12">
    <name type="scientific">Amphibacillus marinus</name>
    <dbReference type="NCBI Taxonomy" id="872970"/>
    <lineage>
        <taxon>Bacteria</taxon>
        <taxon>Bacillati</taxon>
        <taxon>Bacillota</taxon>
        <taxon>Bacilli</taxon>
        <taxon>Bacillales</taxon>
        <taxon>Bacillaceae</taxon>
        <taxon>Amphibacillus</taxon>
    </lineage>
</organism>
<dbReference type="PROSITE" id="PS00409">
    <property type="entry name" value="PROKAR_NTER_METHYL"/>
    <property type="match status" value="1"/>
</dbReference>
<evidence type="ECO:0000256" key="4">
    <source>
        <dbReference type="ARBA" id="ARBA00022481"/>
    </source>
</evidence>
<gene>
    <name evidence="11" type="ORF">SAMN04488134_101321</name>
</gene>
<sequence>MKTQQGFTLIEMLIVLAVISILLLLLIPNLAERNNDVQGKGEQAMIQLAESQTQAYFLDNGRYPSSIEELVEKNYLQTNLLANGTKRLIYQDTVTYQVTTEDVN</sequence>
<keyword evidence="12" id="KW-1185">Reference proteome</keyword>
<evidence type="ECO:0000256" key="10">
    <source>
        <dbReference type="SAM" id="Phobius"/>
    </source>
</evidence>
<dbReference type="Proteomes" id="UP000199300">
    <property type="component" value="Unassembled WGS sequence"/>
</dbReference>
<keyword evidence="5 10" id="KW-0812">Transmembrane</keyword>
<accession>A0A1H8HFT3</accession>